<reference evidence="1" key="1">
    <citation type="submission" date="2018-05" db="EMBL/GenBank/DDBJ databases">
        <authorList>
            <person name="Lanie J.A."/>
            <person name="Ng W.-L."/>
            <person name="Kazmierczak K.M."/>
            <person name="Andrzejewski T.M."/>
            <person name="Davidsen T.M."/>
            <person name="Wayne K.J."/>
            <person name="Tettelin H."/>
            <person name="Glass J.I."/>
            <person name="Rusch D."/>
            <person name="Podicherti R."/>
            <person name="Tsui H.-C.T."/>
            <person name="Winkler M.E."/>
        </authorList>
    </citation>
    <scope>NUCLEOTIDE SEQUENCE</scope>
</reference>
<dbReference type="AlphaFoldDB" id="A0A382H9H9"/>
<feature type="non-terminal residue" evidence="1">
    <location>
        <position position="48"/>
    </location>
</feature>
<accession>A0A382H9H9</accession>
<organism evidence="1">
    <name type="scientific">marine metagenome</name>
    <dbReference type="NCBI Taxonomy" id="408172"/>
    <lineage>
        <taxon>unclassified sequences</taxon>
        <taxon>metagenomes</taxon>
        <taxon>ecological metagenomes</taxon>
    </lineage>
</organism>
<sequence length="48" mass="5641">MPTYKFKNLKTGVVYEDFMSMKDMEKLRENPNIELQMPDTLNIISQTG</sequence>
<evidence type="ECO:0000313" key="1">
    <source>
        <dbReference type="EMBL" id="SVB83789.1"/>
    </source>
</evidence>
<protein>
    <submittedName>
        <fullName evidence="1">Uncharacterized protein</fullName>
    </submittedName>
</protein>
<gene>
    <name evidence="1" type="ORF">METZ01_LOCUS236643</name>
</gene>
<proteinExistence type="predicted"/>
<name>A0A382H9H9_9ZZZZ</name>
<dbReference type="EMBL" id="UINC01059886">
    <property type="protein sequence ID" value="SVB83789.1"/>
    <property type="molecule type" value="Genomic_DNA"/>
</dbReference>